<dbReference type="InParanoid" id="A0A1X7TVQ8"/>
<dbReference type="AlphaFoldDB" id="A0A1X7TVQ8"/>
<protein>
    <submittedName>
        <fullName evidence="1">Uncharacterized protein</fullName>
    </submittedName>
</protein>
<evidence type="ECO:0000313" key="1">
    <source>
        <dbReference type="EnsemblMetazoa" id="Aqu2.1.19305_001"/>
    </source>
</evidence>
<proteinExistence type="predicted"/>
<organism evidence="1">
    <name type="scientific">Amphimedon queenslandica</name>
    <name type="common">Sponge</name>
    <dbReference type="NCBI Taxonomy" id="400682"/>
    <lineage>
        <taxon>Eukaryota</taxon>
        <taxon>Metazoa</taxon>
        <taxon>Porifera</taxon>
        <taxon>Demospongiae</taxon>
        <taxon>Heteroscleromorpha</taxon>
        <taxon>Haplosclerida</taxon>
        <taxon>Niphatidae</taxon>
        <taxon>Amphimedon</taxon>
    </lineage>
</organism>
<reference evidence="1" key="1">
    <citation type="submission" date="2017-05" db="UniProtKB">
        <authorList>
            <consortium name="EnsemblMetazoa"/>
        </authorList>
    </citation>
    <scope>IDENTIFICATION</scope>
</reference>
<sequence>MGLYSPKVPSPLVLSKIKDQSTSALGSVTVPCNASTAEKVGSPSVSTPSFILGKKLKISVSKCCSPSNTPVLLQIPRQSTPVVHNSHTVSTVHKVGSHSICTQTSVDNMSEVHVSLSKCPSPSMTAGPSKLNKQSSHLAMAEIVGSPSVRTPILLQNKKGDFSQYRWHLFHPKVVQHLSTRCGRYSYL</sequence>
<dbReference type="EnsemblMetazoa" id="Aqu2.1.19305_001">
    <property type="protein sequence ID" value="Aqu2.1.19305_001"/>
    <property type="gene ID" value="Aqu2.1.19305"/>
</dbReference>
<accession>A0A1X7TVQ8</accession>
<name>A0A1X7TVQ8_AMPQE</name>